<gene>
    <name evidence="2" type="ORF">MAR_019908</name>
</gene>
<feature type="non-terminal residue" evidence="2">
    <location>
        <position position="1"/>
    </location>
</feature>
<feature type="domain" description="VWFD" evidence="1">
    <location>
        <begin position="124"/>
        <end position="159"/>
    </location>
</feature>
<evidence type="ECO:0000313" key="3">
    <source>
        <dbReference type="Proteomes" id="UP001164746"/>
    </source>
</evidence>
<dbReference type="InterPro" id="IPR001846">
    <property type="entry name" value="VWF_type-D"/>
</dbReference>
<dbReference type="PANTHER" id="PTHR13802">
    <property type="entry name" value="MUCIN 4-RELATED"/>
    <property type="match status" value="1"/>
</dbReference>
<accession>A0ABY7E5V1</accession>
<protein>
    <submittedName>
        <fullName evidence="2">MLP-like protein</fullName>
    </submittedName>
</protein>
<evidence type="ECO:0000313" key="2">
    <source>
        <dbReference type="EMBL" id="WAR04539.1"/>
    </source>
</evidence>
<dbReference type="EMBL" id="CP111016">
    <property type="protein sequence ID" value="WAR04539.1"/>
    <property type="molecule type" value="Genomic_DNA"/>
</dbReference>
<evidence type="ECO:0000259" key="1">
    <source>
        <dbReference type="PROSITE" id="PS51233"/>
    </source>
</evidence>
<proteinExistence type="predicted"/>
<sequence>MFIVIDLSGFDGRWRFNVTASGTEALAKLKCYERSKGKNLKAVIQNATLHARPCPCTLAQAQMDNRYSLDSTLLKGYPAGGYLEIINNTEFDDFKSHCCADSKCNEIFYLLNPPDTCSSYRPPSWAPSWGDPHIKTIDGAEYTFNGLGDFTLLKTESGD</sequence>
<dbReference type="PROSITE" id="PS51233">
    <property type="entry name" value="VWFD"/>
    <property type="match status" value="1"/>
</dbReference>
<name>A0ABY7E5V1_MYAAR</name>
<reference evidence="2" key="1">
    <citation type="submission" date="2022-11" db="EMBL/GenBank/DDBJ databases">
        <title>Centuries of genome instability and evolution in soft-shell clam transmissible cancer (bioRxiv).</title>
        <authorList>
            <person name="Hart S.F.M."/>
            <person name="Yonemitsu M.A."/>
            <person name="Giersch R.M."/>
            <person name="Beal B.F."/>
            <person name="Arriagada G."/>
            <person name="Davis B.W."/>
            <person name="Ostrander E.A."/>
            <person name="Goff S.P."/>
            <person name="Metzger M.J."/>
        </authorList>
    </citation>
    <scope>NUCLEOTIDE SEQUENCE</scope>
    <source>
        <strain evidence="2">MELC-2E11</strain>
        <tissue evidence="2">Siphon/mantle</tissue>
    </source>
</reference>
<organism evidence="2 3">
    <name type="scientific">Mya arenaria</name>
    <name type="common">Soft-shell clam</name>
    <dbReference type="NCBI Taxonomy" id="6604"/>
    <lineage>
        <taxon>Eukaryota</taxon>
        <taxon>Metazoa</taxon>
        <taxon>Spiralia</taxon>
        <taxon>Lophotrochozoa</taxon>
        <taxon>Mollusca</taxon>
        <taxon>Bivalvia</taxon>
        <taxon>Autobranchia</taxon>
        <taxon>Heteroconchia</taxon>
        <taxon>Euheterodonta</taxon>
        <taxon>Imparidentia</taxon>
        <taxon>Neoheterodontei</taxon>
        <taxon>Myida</taxon>
        <taxon>Myoidea</taxon>
        <taxon>Myidae</taxon>
        <taxon>Mya</taxon>
    </lineage>
</organism>
<dbReference type="PANTHER" id="PTHR13802:SF52">
    <property type="entry name" value="MUCIN-4"/>
    <property type="match status" value="1"/>
</dbReference>
<dbReference type="InterPro" id="IPR051495">
    <property type="entry name" value="Epithelial_Barrier/Signaling"/>
</dbReference>
<keyword evidence="3" id="KW-1185">Reference proteome</keyword>
<dbReference type="Proteomes" id="UP001164746">
    <property type="component" value="Chromosome 5"/>
</dbReference>